<protein>
    <recommendedName>
        <fullName evidence="3 7">UDP-N-acetylglucosamine transferase subunit ALG13</fullName>
        <ecNumber evidence="2 7">2.4.1.141</ecNumber>
    </recommendedName>
    <alternativeName>
        <fullName evidence="5 7">Asparagine-linked glycosylation protein 13</fullName>
    </alternativeName>
</protein>
<comment type="function">
    <text evidence="4 7">Involved in protein N-glycosylation. Essential for the second step of the dolichol-linked oligosaccharide pathway.</text>
</comment>
<feature type="domain" description="Glycosyl transferase family 28 C-terminal" evidence="8">
    <location>
        <begin position="13"/>
        <end position="163"/>
    </location>
</feature>
<comment type="subcellular location">
    <subcellularLocation>
        <location evidence="7">Endoplasmic reticulum</location>
    </subcellularLocation>
</comment>
<evidence type="ECO:0000259" key="8">
    <source>
        <dbReference type="Pfam" id="PF04101"/>
    </source>
</evidence>
<evidence type="ECO:0000256" key="6">
    <source>
        <dbReference type="ARBA" id="ARBA00048184"/>
    </source>
</evidence>
<keyword evidence="7" id="KW-0328">Glycosyltransferase</keyword>
<dbReference type="OrthoDB" id="20273at2759"/>
<dbReference type="GO" id="GO:0006488">
    <property type="term" value="P:dolichol-linked oligosaccharide biosynthetic process"/>
    <property type="evidence" value="ECO:0007669"/>
    <property type="project" value="TreeGrafter"/>
</dbReference>
<evidence type="ECO:0000256" key="4">
    <source>
        <dbReference type="ARBA" id="ARBA00024804"/>
    </source>
</evidence>
<dbReference type="EC" id="2.4.1.141" evidence="2 7"/>
<evidence type="ECO:0000256" key="3">
    <source>
        <dbReference type="ARBA" id="ARBA00017468"/>
    </source>
</evidence>
<sequence length="202" mass="22258">MASTNPAASQKLCFVTLGATADFFDLLKAVCDIEFIRRLHKHGYTELRIQFGKGGNKIFSDFMSTRLLSSMDALMKQITITGFDFHDSLSEDMRMAKGGIAGCKEGVIISHAGTGSILEAFRVNAPLILVPNATLLDNHQQELAAELSRQKYAVIGSNSDLRPALDQVEAERGKRVSYLSVNHRSGRKKFTAILDEEMGFLD</sequence>
<keyword evidence="7" id="KW-0256">Endoplasmic reticulum</keyword>
<comment type="caution">
    <text evidence="9">The sequence shown here is derived from an EMBL/GenBank/DDBJ whole genome shotgun (WGS) entry which is preliminary data.</text>
</comment>
<dbReference type="GO" id="GO:0004577">
    <property type="term" value="F:N-acetylglucosaminyldiphosphodolichol N-acetylglucosaminyltransferase activity"/>
    <property type="evidence" value="ECO:0007669"/>
    <property type="project" value="UniProtKB-EC"/>
</dbReference>
<organism evidence="9 10">
    <name type="scientific">Gomphillus americanus</name>
    <dbReference type="NCBI Taxonomy" id="1940652"/>
    <lineage>
        <taxon>Eukaryota</taxon>
        <taxon>Fungi</taxon>
        <taxon>Dikarya</taxon>
        <taxon>Ascomycota</taxon>
        <taxon>Pezizomycotina</taxon>
        <taxon>Lecanoromycetes</taxon>
        <taxon>OSLEUM clade</taxon>
        <taxon>Ostropomycetidae</taxon>
        <taxon>Ostropales</taxon>
        <taxon>Graphidaceae</taxon>
        <taxon>Gomphilloideae</taxon>
        <taxon>Gomphillus</taxon>
    </lineage>
</organism>
<evidence type="ECO:0000256" key="1">
    <source>
        <dbReference type="ARBA" id="ARBA00011198"/>
    </source>
</evidence>
<accession>A0A8H3FX13</accession>
<comment type="catalytic activity">
    <reaction evidence="6">
        <text>an N-acetyl-alpha-D-glucosaminyl-diphospho-di-trans,poly-cis-dolichol + UDP-N-acetyl-alpha-D-glucosamine = an N,N'-diacetylchitobiosyl-diphospho-di-trans,poly-cis-dolichol + UDP + H(+)</text>
        <dbReference type="Rhea" id="RHEA:23380"/>
        <dbReference type="Rhea" id="RHEA-COMP:19507"/>
        <dbReference type="Rhea" id="RHEA-COMP:19510"/>
        <dbReference type="ChEBI" id="CHEBI:15378"/>
        <dbReference type="ChEBI" id="CHEBI:57269"/>
        <dbReference type="ChEBI" id="CHEBI:57705"/>
        <dbReference type="ChEBI" id="CHEBI:58223"/>
        <dbReference type="ChEBI" id="CHEBI:58427"/>
        <dbReference type="EC" id="2.4.1.141"/>
    </reaction>
</comment>
<evidence type="ECO:0000256" key="7">
    <source>
        <dbReference type="RuleBase" id="RU362128"/>
    </source>
</evidence>
<keyword evidence="10" id="KW-1185">Reference proteome</keyword>
<evidence type="ECO:0000256" key="2">
    <source>
        <dbReference type="ARBA" id="ARBA00012614"/>
    </source>
</evidence>
<reference evidence="9" key="1">
    <citation type="submission" date="2021-03" db="EMBL/GenBank/DDBJ databases">
        <authorList>
            <person name="Tagirdzhanova G."/>
        </authorList>
    </citation>
    <scope>NUCLEOTIDE SEQUENCE</scope>
</reference>
<evidence type="ECO:0000256" key="5">
    <source>
        <dbReference type="ARBA" id="ARBA00032061"/>
    </source>
</evidence>
<dbReference type="AlphaFoldDB" id="A0A8H3FX13"/>
<dbReference type="InterPro" id="IPR052474">
    <property type="entry name" value="UDP-GlcNAc_transferase"/>
</dbReference>
<dbReference type="GO" id="GO:0043541">
    <property type="term" value="C:UDP-N-acetylglucosamine transferase complex"/>
    <property type="evidence" value="ECO:0007669"/>
    <property type="project" value="TreeGrafter"/>
</dbReference>
<dbReference type="SUPFAM" id="SSF53756">
    <property type="entry name" value="UDP-Glycosyltransferase/glycogen phosphorylase"/>
    <property type="match status" value="1"/>
</dbReference>
<comment type="subunit">
    <text evidence="1 7">Heterodimer with ALG14 to form a functional enzyme.</text>
</comment>
<dbReference type="Gene3D" id="3.40.50.2000">
    <property type="entry name" value="Glycogen Phosphorylase B"/>
    <property type="match status" value="1"/>
</dbReference>
<dbReference type="PANTHER" id="PTHR47043:SF1">
    <property type="entry name" value="UDP-N-ACETYLGLUCOSAMINE TRANSFERASE SUBUNIT ALG13"/>
    <property type="match status" value="1"/>
</dbReference>
<keyword evidence="7" id="KW-0808">Transferase</keyword>
<dbReference type="Proteomes" id="UP000664169">
    <property type="component" value="Unassembled WGS sequence"/>
</dbReference>
<evidence type="ECO:0000313" key="9">
    <source>
        <dbReference type="EMBL" id="CAF9930632.1"/>
    </source>
</evidence>
<dbReference type="EMBL" id="CAJPDQ010000036">
    <property type="protein sequence ID" value="CAF9930632.1"/>
    <property type="molecule type" value="Genomic_DNA"/>
</dbReference>
<dbReference type="Pfam" id="PF04101">
    <property type="entry name" value="Glyco_tran_28_C"/>
    <property type="match status" value="1"/>
</dbReference>
<proteinExistence type="inferred from homology"/>
<comment type="similarity">
    <text evidence="7">Belongs to the glycosyltransferase 28 family.</text>
</comment>
<dbReference type="PANTHER" id="PTHR47043">
    <property type="entry name" value="UDP-N-ACETYLGLUCOSAMINE TRANSFERASE SUBUNIT ALG13"/>
    <property type="match status" value="1"/>
</dbReference>
<gene>
    <name evidence="7" type="primary">ALG13</name>
    <name evidence="9" type="ORF">GOMPHAMPRED_005692</name>
</gene>
<evidence type="ECO:0000313" key="10">
    <source>
        <dbReference type="Proteomes" id="UP000664169"/>
    </source>
</evidence>
<name>A0A8H3FX13_9LECA</name>
<dbReference type="InterPro" id="IPR007235">
    <property type="entry name" value="Glyco_trans_28_C"/>
</dbReference>